<dbReference type="OrthoDB" id="4863639at2759"/>
<keyword evidence="1" id="KW-0732">Signal</keyword>
<feature type="signal peptide" evidence="1">
    <location>
        <begin position="1"/>
        <end position="24"/>
    </location>
</feature>
<accession>A0A7D8UWE4</accession>
<evidence type="ECO:0000313" key="3">
    <source>
        <dbReference type="Proteomes" id="UP000481288"/>
    </source>
</evidence>
<dbReference type="EMBL" id="QGMG01000014">
    <property type="protein sequence ID" value="TVY59085.1"/>
    <property type="molecule type" value="Genomic_DNA"/>
</dbReference>
<dbReference type="AlphaFoldDB" id="A0A7D8UWE4"/>
<organism evidence="2 3">
    <name type="scientific">Lachnellula cervina</name>
    <dbReference type="NCBI Taxonomy" id="1316786"/>
    <lineage>
        <taxon>Eukaryota</taxon>
        <taxon>Fungi</taxon>
        <taxon>Dikarya</taxon>
        <taxon>Ascomycota</taxon>
        <taxon>Pezizomycotina</taxon>
        <taxon>Leotiomycetes</taxon>
        <taxon>Helotiales</taxon>
        <taxon>Lachnaceae</taxon>
        <taxon>Lachnellula</taxon>
    </lineage>
</organism>
<sequence length="60" mass="6303">MHFSTSSLLALSVLALSTFSLVSASPIPCPDEIRDQVLQGTLQPSACCTGYGTCKPDVNM</sequence>
<gene>
    <name evidence="2" type="ORF">LCER1_G000680</name>
</gene>
<proteinExistence type="predicted"/>
<feature type="chain" id="PRO_5028806248" evidence="1">
    <location>
        <begin position="25"/>
        <end position="60"/>
    </location>
</feature>
<reference evidence="2 3" key="1">
    <citation type="submission" date="2018-05" db="EMBL/GenBank/DDBJ databases">
        <title>Whole genome sequencing for identification of molecular markers to develop diagnostic detection tools for the regulated plant pathogen Lachnellula willkommii.</title>
        <authorList>
            <person name="Giroux E."/>
            <person name="Bilodeau G."/>
        </authorList>
    </citation>
    <scope>NUCLEOTIDE SEQUENCE [LARGE SCALE GENOMIC DNA]</scope>
    <source>
        <strain evidence="2 3">CBS 625.97</strain>
    </source>
</reference>
<evidence type="ECO:0000256" key="1">
    <source>
        <dbReference type="SAM" id="SignalP"/>
    </source>
</evidence>
<dbReference type="Proteomes" id="UP000481288">
    <property type="component" value="Unassembled WGS sequence"/>
</dbReference>
<name>A0A7D8UWE4_9HELO</name>
<evidence type="ECO:0000313" key="2">
    <source>
        <dbReference type="EMBL" id="TVY59085.1"/>
    </source>
</evidence>
<protein>
    <submittedName>
        <fullName evidence="2">Uncharacterized protein</fullName>
    </submittedName>
</protein>
<keyword evidence="3" id="KW-1185">Reference proteome</keyword>
<comment type="caution">
    <text evidence="2">The sequence shown here is derived from an EMBL/GenBank/DDBJ whole genome shotgun (WGS) entry which is preliminary data.</text>
</comment>